<proteinExistence type="predicted"/>
<feature type="coiled-coil region" evidence="1">
    <location>
        <begin position="255"/>
        <end position="285"/>
    </location>
</feature>
<evidence type="ECO:0000313" key="2">
    <source>
        <dbReference type="EMBL" id="MQM04303.1"/>
    </source>
</evidence>
<name>A0A843VZH3_COLES</name>
<feature type="coiled-coil region" evidence="1">
    <location>
        <begin position="114"/>
        <end position="141"/>
    </location>
</feature>
<evidence type="ECO:0000313" key="3">
    <source>
        <dbReference type="Proteomes" id="UP000652761"/>
    </source>
</evidence>
<reference evidence="2" key="1">
    <citation type="submission" date="2017-07" db="EMBL/GenBank/DDBJ databases">
        <title>Taro Niue Genome Assembly and Annotation.</title>
        <authorList>
            <person name="Atibalentja N."/>
            <person name="Keating K."/>
            <person name="Fields C.J."/>
        </authorList>
    </citation>
    <scope>NUCLEOTIDE SEQUENCE</scope>
    <source>
        <strain evidence="2">Niue_2</strain>
        <tissue evidence="2">Leaf</tissue>
    </source>
</reference>
<feature type="coiled-coil region" evidence="1">
    <location>
        <begin position="15"/>
        <end position="42"/>
    </location>
</feature>
<evidence type="ECO:0000256" key="1">
    <source>
        <dbReference type="SAM" id="Coils"/>
    </source>
</evidence>
<comment type="caution">
    <text evidence="2">The sequence shown here is derived from an EMBL/GenBank/DDBJ whole genome shotgun (WGS) entry which is preliminary data.</text>
</comment>
<accession>A0A843VZH3</accession>
<keyword evidence="1" id="KW-0175">Coiled coil</keyword>
<dbReference type="AlphaFoldDB" id="A0A843VZH3"/>
<protein>
    <submittedName>
        <fullName evidence="2">Uncharacterized protein</fullName>
    </submittedName>
</protein>
<dbReference type="Proteomes" id="UP000652761">
    <property type="component" value="Unassembled WGS sequence"/>
</dbReference>
<organism evidence="2 3">
    <name type="scientific">Colocasia esculenta</name>
    <name type="common">Wild taro</name>
    <name type="synonym">Arum esculentum</name>
    <dbReference type="NCBI Taxonomy" id="4460"/>
    <lineage>
        <taxon>Eukaryota</taxon>
        <taxon>Viridiplantae</taxon>
        <taxon>Streptophyta</taxon>
        <taxon>Embryophyta</taxon>
        <taxon>Tracheophyta</taxon>
        <taxon>Spermatophyta</taxon>
        <taxon>Magnoliopsida</taxon>
        <taxon>Liliopsida</taxon>
        <taxon>Araceae</taxon>
        <taxon>Aroideae</taxon>
        <taxon>Colocasieae</taxon>
        <taxon>Colocasia</taxon>
    </lineage>
</organism>
<dbReference type="PANTHER" id="PTHR38353">
    <property type="entry name" value="TROPOMYOSIN"/>
    <property type="match status" value="1"/>
</dbReference>
<dbReference type="EMBL" id="NMUH01003191">
    <property type="protein sequence ID" value="MQM04303.1"/>
    <property type="molecule type" value="Genomic_DNA"/>
</dbReference>
<dbReference type="OrthoDB" id="1933536at2759"/>
<sequence length="366" mass="42196">SFSLSLSTIFPEKHSADRDREMEEYLRNMKNLRAQMNGERHVSVDLWACFYDFPSSAMDFFGNGGIYEQKKKKGKWSGDVRARPLLKDVGSCGAEFEEEAASLSVEEQKQKIAVEATEKDLESARFETKRLNEEADKMSREKAQICCQILEKQKKTSSLAMESTTLSQTLELLQKETISLQKKLEEERMYYEKIREELNYKLQDQQDWVSSQKLKVMTDTVSGSDKNLMCFSEGRPISELPSIEGMTEDMWFPLTTNYKDLMDQLETARRKLEELKAKTSEISLHNNKLGQSECISELQVKIDGFPAELKVMDAKSLKEEHEALLADKAGELEYLQSLQERIEQLQGMSEEVKCQCGEEYKVELRD</sequence>
<feature type="non-terminal residue" evidence="2">
    <location>
        <position position="366"/>
    </location>
</feature>
<keyword evidence="3" id="KW-1185">Reference proteome</keyword>
<dbReference type="PANTHER" id="PTHR38353:SF2">
    <property type="entry name" value="TROPOMYOSIN"/>
    <property type="match status" value="1"/>
</dbReference>
<gene>
    <name evidence="2" type="ORF">Taro_037101</name>
</gene>